<dbReference type="Gene3D" id="2.60.40.10">
    <property type="entry name" value="Immunoglobulins"/>
    <property type="match status" value="2"/>
</dbReference>
<feature type="compositionally biased region" description="Basic and acidic residues" evidence="1">
    <location>
        <begin position="579"/>
        <end position="613"/>
    </location>
</feature>
<dbReference type="InterPro" id="IPR004237">
    <property type="entry name" value="Fibron_repeat-bd"/>
</dbReference>
<evidence type="ECO:0000256" key="2">
    <source>
        <dbReference type="SAM" id="Phobius"/>
    </source>
</evidence>
<accession>A0ABY9LIX9</accession>
<feature type="domain" description="SpaA-like prealbumin fold" evidence="3">
    <location>
        <begin position="403"/>
        <end position="481"/>
    </location>
</feature>
<keyword evidence="2" id="KW-0812">Transmembrane</keyword>
<dbReference type="Pfam" id="PF02986">
    <property type="entry name" value="Fn_bind"/>
    <property type="match status" value="2"/>
</dbReference>
<evidence type="ECO:0000313" key="4">
    <source>
        <dbReference type="EMBL" id="WMB28110.1"/>
    </source>
</evidence>
<keyword evidence="2" id="KW-1133">Transmembrane helix</keyword>
<dbReference type="RefSeq" id="WP_306675835.1">
    <property type="nucleotide sequence ID" value="NZ_CP110509.1"/>
</dbReference>
<feature type="transmembrane region" description="Helical" evidence="2">
    <location>
        <begin position="625"/>
        <end position="643"/>
    </location>
</feature>
<feature type="domain" description="SpaA-like prealbumin fold" evidence="3">
    <location>
        <begin position="294"/>
        <end position="376"/>
    </location>
</feature>
<keyword evidence="2" id="KW-0472">Membrane</keyword>
<evidence type="ECO:0000259" key="3">
    <source>
        <dbReference type="Pfam" id="PF17802"/>
    </source>
</evidence>
<dbReference type="Proteomes" id="UP001238096">
    <property type="component" value="Chromosome"/>
</dbReference>
<organism evidence="4 5">
    <name type="scientific">Streptococcus didelphis</name>
    <dbReference type="NCBI Taxonomy" id="102886"/>
    <lineage>
        <taxon>Bacteria</taxon>
        <taxon>Bacillati</taxon>
        <taxon>Bacillota</taxon>
        <taxon>Bacilli</taxon>
        <taxon>Lactobacillales</taxon>
        <taxon>Streptococcaceae</taxon>
        <taxon>Streptococcus</taxon>
    </lineage>
</organism>
<keyword evidence="5" id="KW-1185">Reference proteome</keyword>
<dbReference type="Pfam" id="PF17802">
    <property type="entry name" value="SpaA"/>
    <property type="match status" value="2"/>
</dbReference>
<feature type="compositionally biased region" description="Polar residues" evidence="1">
    <location>
        <begin position="556"/>
        <end position="575"/>
    </location>
</feature>
<dbReference type="EMBL" id="CP110509">
    <property type="protein sequence ID" value="WMB28110.1"/>
    <property type="molecule type" value="Genomic_DNA"/>
</dbReference>
<sequence length="647" mass="70151">MATASDSNESTVQWDNLDGINSDYRVVETDVPAGYRQIPNDKLTIGNQEDPFVIINEKITSKILTKITANKTWVNAPAAKPDVYFAIFKTVDGVKTRVTAADAQIPAEYQSQFENIKKLDLTKNNLSWEGLQLPKTASVSYSVEEVDKDGNPWSNKDYLAPTSQVVEGSDKMAVTITNTYQKLETATITAKKLWSGFDGKNTQVTFRLVSDNNQDLSMQKDQTITAEEVASWTVDKSQLEHYSVVELDARGQAYKDGDTINLANTAFKVAITSNDSTQGKDFTITNTAQKLTKDISFSKVAHLNGEELVGADISILKASDQTVVDHWTSTTSAHQSQLLEGSYIFRENAAPAGYQVVTDIGFTVNADGTITVTNVNGNELAVVDGKQLKVLDKLQVVAAPKHDILISKTDLGGQELAGASILITKADGSKLYSWTSTNQGQQIALEAGTYIFHEEAAPKGYLKVTDITFVVDDNGHLTVTKDTNSVQAKASKNHLSVVDEADTITEHGPDLSTDQPSTGGQVGGSSDLIEYEEDSQPGMSGTNPGTVEIIEHGNVVDSTSDSQTGMSGHNEGIQTTEEDSPKQADAPKEKAEEVEKTQKPDAKKSDAKQKEKAQNQLPKSGERSSYVAILGIMLIASLTTYLIKKQF</sequence>
<name>A0ABY9LIX9_9STRE</name>
<proteinExistence type="predicted"/>
<evidence type="ECO:0000313" key="5">
    <source>
        <dbReference type="Proteomes" id="UP001238096"/>
    </source>
</evidence>
<dbReference type="InterPro" id="IPR013783">
    <property type="entry name" value="Ig-like_fold"/>
</dbReference>
<evidence type="ECO:0000256" key="1">
    <source>
        <dbReference type="SAM" id="MobiDB-lite"/>
    </source>
</evidence>
<reference evidence="5" key="1">
    <citation type="submission" date="2022-10" db="EMBL/GenBank/DDBJ databases">
        <title>Streptococcus didelphis as causative of fatal infections in opossums (Didelphis albiventris).</title>
        <authorList>
            <person name="Breyer G.M."/>
            <person name="Da Silva M.E.R.J."/>
            <person name="Siqueira F.M."/>
        </authorList>
    </citation>
    <scope>NUCLEOTIDE SEQUENCE [LARGE SCALE GENOMIC DNA]</scope>
    <source>
        <strain evidence="5">LBVP101/21</strain>
    </source>
</reference>
<dbReference type="InterPro" id="IPR041033">
    <property type="entry name" value="SpaA_PFL_dom_1"/>
</dbReference>
<feature type="region of interest" description="Disordered" evidence="1">
    <location>
        <begin position="505"/>
        <end position="623"/>
    </location>
</feature>
<gene>
    <name evidence="4" type="ORF">N1496_09440</name>
</gene>
<protein>
    <submittedName>
        <fullName evidence="4">SpaA isopeptide-forming pilin-related protein</fullName>
    </submittedName>
</protein>